<dbReference type="HOGENOM" id="CLU_2176236_0_0_6"/>
<feature type="non-terminal residue" evidence="1">
    <location>
        <position position="110"/>
    </location>
</feature>
<dbReference type="Proteomes" id="UP000004750">
    <property type="component" value="Unassembled WGS sequence"/>
</dbReference>
<gene>
    <name evidence="1" type="ORF">HMPREF9080_01717</name>
</gene>
<sequence>MLRWYGGLKPTLRFKSPTSGINTGPAKRDKTEGGFARVALGQFFCCLTEAFWRDFEGAADFLGVGLDAVGFEQAVVVLYGGVVCGGEAARGFLVGVGDAGFLHGLFQAAF</sequence>
<name>G9ZG17_9GAMM</name>
<dbReference type="EMBL" id="AGCM01000095">
    <property type="protein sequence ID" value="EHM53535.1"/>
    <property type="molecule type" value="Genomic_DNA"/>
</dbReference>
<comment type="caution">
    <text evidence="1">The sequence shown here is derived from an EMBL/GenBank/DDBJ whole genome shotgun (WGS) entry which is preliminary data.</text>
</comment>
<protein>
    <submittedName>
        <fullName evidence="1">Uncharacterized protein</fullName>
    </submittedName>
</protein>
<proteinExistence type="predicted"/>
<dbReference type="AlphaFoldDB" id="G9ZG17"/>
<evidence type="ECO:0000313" key="1">
    <source>
        <dbReference type="EMBL" id="EHM53535.1"/>
    </source>
</evidence>
<evidence type="ECO:0000313" key="2">
    <source>
        <dbReference type="Proteomes" id="UP000004750"/>
    </source>
</evidence>
<organism evidence="1 2">
    <name type="scientific">Cardiobacterium valvarum F0432</name>
    <dbReference type="NCBI Taxonomy" id="797473"/>
    <lineage>
        <taxon>Bacteria</taxon>
        <taxon>Pseudomonadati</taxon>
        <taxon>Pseudomonadota</taxon>
        <taxon>Gammaproteobacteria</taxon>
        <taxon>Cardiobacteriales</taxon>
        <taxon>Cardiobacteriaceae</taxon>
        <taxon>Cardiobacterium</taxon>
    </lineage>
</organism>
<accession>G9ZG17</accession>
<reference evidence="1 2" key="1">
    <citation type="submission" date="2011-08" db="EMBL/GenBank/DDBJ databases">
        <authorList>
            <person name="Weinstock G."/>
            <person name="Sodergren E."/>
            <person name="Clifton S."/>
            <person name="Fulton L."/>
            <person name="Fulton B."/>
            <person name="Courtney L."/>
            <person name="Fronick C."/>
            <person name="Harrison M."/>
            <person name="Strong C."/>
            <person name="Farmer C."/>
            <person name="Delahaunty K."/>
            <person name="Markovic C."/>
            <person name="Hall O."/>
            <person name="Minx P."/>
            <person name="Tomlinson C."/>
            <person name="Mitreva M."/>
            <person name="Hou S."/>
            <person name="Chen J."/>
            <person name="Wollam A."/>
            <person name="Pepin K.H."/>
            <person name="Johnson M."/>
            <person name="Bhonagiri V."/>
            <person name="Zhang X."/>
            <person name="Suruliraj S."/>
            <person name="Warren W."/>
            <person name="Chinwalla A."/>
            <person name="Mardis E.R."/>
            <person name="Wilson R.K."/>
        </authorList>
    </citation>
    <scope>NUCLEOTIDE SEQUENCE [LARGE SCALE GENOMIC DNA]</scope>
    <source>
        <strain evidence="1 2">F0432</strain>
    </source>
</reference>